<name>A0ABV2LT12_9FLAO</name>
<dbReference type="RefSeq" id="WP_354505671.1">
    <property type="nucleotide sequence ID" value="NZ_JBEPMO010000001.1"/>
</dbReference>
<feature type="domain" description="Beta-lactamase-related" evidence="2">
    <location>
        <begin position="93"/>
        <end position="374"/>
    </location>
</feature>
<dbReference type="PANTHER" id="PTHR43283">
    <property type="entry name" value="BETA-LACTAMASE-RELATED"/>
    <property type="match status" value="1"/>
</dbReference>
<keyword evidence="1" id="KW-0812">Transmembrane</keyword>
<accession>A0ABV2LT12</accession>
<dbReference type="InterPro" id="IPR012338">
    <property type="entry name" value="Beta-lactam/transpept-like"/>
</dbReference>
<evidence type="ECO:0000256" key="1">
    <source>
        <dbReference type="SAM" id="Phobius"/>
    </source>
</evidence>
<organism evidence="3 4">
    <name type="scientific">Moheibacter stercoris</name>
    <dbReference type="NCBI Taxonomy" id="1628251"/>
    <lineage>
        <taxon>Bacteria</taxon>
        <taxon>Pseudomonadati</taxon>
        <taxon>Bacteroidota</taxon>
        <taxon>Flavobacteriia</taxon>
        <taxon>Flavobacteriales</taxon>
        <taxon>Weeksellaceae</taxon>
        <taxon>Moheibacter</taxon>
    </lineage>
</organism>
<keyword evidence="1" id="KW-1133">Transmembrane helix</keyword>
<comment type="caution">
    <text evidence="3">The sequence shown here is derived from an EMBL/GenBank/DDBJ whole genome shotgun (WGS) entry which is preliminary data.</text>
</comment>
<keyword evidence="4" id="KW-1185">Reference proteome</keyword>
<dbReference type="Proteomes" id="UP001549146">
    <property type="component" value="Unassembled WGS sequence"/>
</dbReference>
<dbReference type="Gene3D" id="3.40.710.10">
    <property type="entry name" value="DD-peptidase/beta-lactamase superfamily"/>
    <property type="match status" value="1"/>
</dbReference>
<protein>
    <submittedName>
        <fullName evidence="3">CubicO group peptidase (Beta-lactamase class C family)</fullName>
    </submittedName>
</protein>
<feature type="transmembrane region" description="Helical" evidence="1">
    <location>
        <begin position="21"/>
        <end position="41"/>
    </location>
</feature>
<reference evidence="3 4" key="1">
    <citation type="submission" date="2024-06" db="EMBL/GenBank/DDBJ databases">
        <title>Genomic Encyclopedia of Type Strains, Phase IV (KMG-IV): sequencing the most valuable type-strain genomes for metagenomic binning, comparative biology and taxonomic classification.</title>
        <authorList>
            <person name="Goeker M."/>
        </authorList>
    </citation>
    <scope>NUCLEOTIDE SEQUENCE [LARGE SCALE GENOMIC DNA]</scope>
    <source>
        <strain evidence="3 4">DSM 29388</strain>
    </source>
</reference>
<sequence length="421" mass="48617">MQEKSKPMLKFRKILLRTVQVILAIILFAIGLLYVTGNSYIIRGVKLTYLKGHNTANIDDYKDFDNNVILSYKPQPWIEHDLYNKIELTDTLKAELERFQSIGFFVAKDGKALLERYWDDYSADSHTNSFSMSKSVITMLLGKAIEQGYIKSLDQPITDFLPEFKDDEFGKKCTIGDLSAMTSGYDWREDYYLPLNPTAKAYYGSNIEKQMLSRSFIQEPGGNFNYLSGDTQLLAIVLQRAIGISVSQYLQEEFWQPMGMEKDAYWSKDRKDGMEKAYCCLNSNVRDFAKLGQLLLQKGNWNGKQILDSAFVQKMVTPNYKAFEKGQPARYGYSIWTDYEHQPNFYGLMGHLGQRVIVIPSENLVIVRLGHQKDNRQMGKGFLDNDTYYFVDEVMKMLKTNQLLNQQQHAQEITRTENSIP</sequence>
<dbReference type="InterPro" id="IPR001466">
    <property type="entry name" value="Beta-lactam-related"/>
</dbReference>
<dbReference type="SUPFAM" id="SSF56601">
    <property type="entry name" value="beta-lactamase/transpeptidase-like"/>
    <property type="match status" value="1"/>
</dbReference>
<proteinExistence type="predicted"/>
<dbReference type="Pfam" id="PF00144">
    <property type="entry name" value="Beta-lactamase"/>
    <property type="match status" value="1"/>
</dbReference>
<dbReference type="PANTHER" id="PTHR43283:SF7">
    <property type="entry name" value="BETA-LACTAMASE-RELATED DOMAIN-CONTAINING PROTEIN"/>
    <property type="match status" value="1"/>
</dbReference>
<dbReference type="EMBL" id="JBEPMO010000001">
    <property type="protein sequence ID" value="MET3730578.1"/>
    <property type="molecule type" value="Genomic_DNA"/>
</dbReference>
<evidence type="ECO:0000259" key="2">
    <source>
        <dbReference type="Pfam" id="PF00144"/>
    </source>
</evidence>
<dbReference type="InterPro" id="IPR050789">
    <property type="entry name" value="Diverse_Enzym_Activities"/>
</dbReference>
<gene>
    <name evidence="3" type="ORF">ABID46_000130</name>
</gene>
<evidence type="ECO:0000313" key="4">
    <source>
        <dbReference type="Proteomes" id="UP001549146"/>
    </source>
</evidence>
<keyword evidence="1" id="KW-0472">Membrane</keyword>
<evidence type="ECO:0000313" key="3">
    <source>
        <dbReference type="EMBL" id="MET3730578.1"/>
    </source>
</evidence>